<gene>
    <name evidence="2" type="ORF">HIM_12298</name>
</gene>
<name>A0A0F7ZW40_9HYPO</name>
<evidence type="ECO:0000256" key="1">
    <source>
        <dbReference type="SAM" id="MobiDB-lite"/>
    </source>
</evidence>
<protein>
    <submittedName>
        <fullName evidence="2">Uncharacterized protein</fullName>
    </submittedName>
</protein>
<dbReference type="EMBL" id="KQ030936">
    <property type="protein sequence ID" value="KJZ68307.1"/>
    <property type="molecule type" value="Genomic_DNA"/>
</dbReference>
<feature type="compositionally biased region" description="Polar residues" evidence="1">
    <location>
        <begin position="646"/>
        <end position="656"/>
    </location>
</feature>
<organism evidence="2 3">
    <name type="scientific">Hirsutella minnesotensis 3608</name>
    <dbReference type="NCBI Taxonomy" id="1043627"/>
    <lineage>
        <taxon>Eukaryota</taxon>
        <taxon>Fungi</taxon>
        <taxon>Dikarya</taxon>
        <taxon>Ascomycota</taxon>
        <taxon>Pezizomycotina</taxon>
        <taxon>Sordariomycetes</taxon>
        <taxon>Hypocreomycetidae</taxon>
        <taxon>Hypocreales</taxon>
        <taxon>Ophiocordycipitaceae</taxon>
        <taxon>Hirsutella</taxon>
    </lineage>
</organism>
<accession>A0A0F7ZW40</accession>
<feature type="compositionally biased region" description="Polar residues" evidence="1">
    <location>
        <begin position="497"/>
        <end position="507"/>
    </location>
</feature>
<reference evidence="2 3" key="1">
    <citation type="journal article" date="2014" name="Genome Biol. Evol.">
        <title>Comparative genomics and transcriptomics analyses reveal divergent lifestyle features of nematode endoparasitic fungus Hirsutella minnesotensis.</title>
        <authorList>
            <person name="Lai Y."/>
            <person name="Liu K."/>
            <person name="Zhang X."/>
            <person name="Zhang X."/>
            <person name="Li K."/>
            <person name="Wang N."/>
            <person name="Shu C."/>
            <person name="Wu Y."/>
            <person name="Wang C."/>
            <person name="Bushley K.E."/>
            <person name="Xiang M."/>
            <person name="Liu X."/>
        </authorList>
    </citation>
    <scope>NUCLEOTIDE SEQUENCE [LARGE SCALE GENOMIC DNA]</scope>
    <source>
        <strain evidence="2 3">3608</strain>
    </source>
</reference>
<dbReference type="InterPro" id="IPR022198">
    <property type="entry name" value="DUF3723"/>
</dbReference>
<dbReference type="OrthoDB" id="4870690at2759"/>
<dbReference type="AlphaFoldDB" id="A0A0F7ZW40"/>
<sequence length="929" mass="104366">MDSLLPLPGLWDGLELGNWAKHLAAHVDDLVVNYWSHIASQWTKIMAGIENCLHLVDSPSVRRIQRRAPGFSRAGRARIKRDFESKNNPLFPAITDADMRRKLKQNVLSIRVMIPSIETFHDDMRYLSIGAKILEGHILSRHDKKKTIGGNRLNLFQSLREDWGESAVQFQTGHHSFAWSRISPTPRLAFMQLLLAALRYFPHLSWEAPLQDLGDTRMGASVDARYVGLLCRTARELGFSNDKIDAGLKVGNDEIPIKYNKVDETYPWRGGKPSSLVFQVLHETSFVPQLCFARVEPAEEISATCTQAQILSAFFTEFEHLSPTMASELFSRGQKRRNVDVATLTQVLSPKKLSERRNLRNRKKSRTRVRSKAMGASLFMRRNDKNRLRYPNVTSQIGLTKPTPSRITGTYATESDIDMLDEPEIPNIESGGQIGVNASEDRPMTGNGTAQSCRSKKPRDPEKLSRPLRPRGPAISRPKRQSSSVRGKRKPRAKYTHITSQDGSAMSTPCGITDDCSIESNELTMLEPMIPNIDSDESMRLGTPSSAERTPESPRGSPLTLAPGLAAHDWLREKSPTAFQSPVAPSIVPEERENTLSLPEKNPRRLQKTLAPEMLPSQGSGEQPKAASALSAERLPENSHPFGETIRTTPQTDSLDANGTQFDSDDANAPIPDIMEDIDETWSGFRDDPDLEDSAHHMRFRDCRKQLEEAALQDLPVNSTVEDLPKIFWKNRRFVQEASLARKGAKGRKSWIRSHGMFFIELNNQDQPIGHVWCCSRRDTKGRPEFFSVRATSSAADHLRNHVSGPGLTNQSTDLPRSHRITPTSQSSPRDDDSAIDLDSDAPPKRRRLDQSTIPKAKVKAIQELSVGFVIDSDVPFTIFEHKFLKELFYRFDHELALQVPWSSSSMTRELQRIFGSEVDVVRAELGTD</sequence>
<keyword evidence="3" id="KW-1185">Reference proteome</keyword>
<feature type="compositionally biased region" description="Basic residues" evidence="1">
    <location>
        <begin position="486"/>
        <end position="495"/>
    </location>
</feature>
<feature type="compositionally biased region" description="Polar residues" evidence="1">
    <location>
        <begin position="395"/>
        <end position="413"/>
    </location>
</feature>
<feature type="region of interest" description="Disordered" evidence="1">
    <location>
        <begin position="533"/>
        <end position="562"/>
    </location>
</feature>
<dbReference type="Pfam" id="PF12520">
    <property type="entry name" value="DUF3723"/>
    <property type="match status" value="1"/>
</dbReference>
<evidence type="ECO:0000313" key="3">
    <source>
        <dbReference type="Proteomes" id="UP000054481"/>
    </source>
</evidence>
<feature type="region of interest" description="Disordered" evidence="1">
    <location>
        <begin position="578"/>
        <end position="656"/>
    </location>
</feature>
<dbReference type="Proteomes" id="UP000054481">
    <property type="component" value="Unassembled WGS sequence"/>
</dbReference>
<feature type="region of interest" description="Disordered" evidence="1">
    <location>
        <begin position="798"/>
        <end position="852"/>
    </location>
</feature>
<feature type="region of interest" description="Disordered" evidence="1">
    <location>
        <begin position="395"/>
        <end position="513"/>
    </location>
</feature>
<feature type="compositionally biased region" description="Polar residues" evidence="1">
    <location>
        <begin position="807"/>
        <end position="827"/>
    </location>
</feature>
<evidence type="ECO:0000313" key="2">
    <source>
        <dbReference type="EMBL" id="KJZ68307.1"/>
    </source>
</evidence>
<proteinExistence type="predicted"/>
<feature type="compositionally biased region" description="Acidic residues" evidence="1">
    <location>
        <begin position="415"/>
        <end position="424"/>
    </location>
</feature>